<dbReference type="Proteomes" id="UP000479190">
    <property type="component" value="Unassembled WGS sequence"/>
</dbReference>
<keyword evidence="3" id="KW-1185">Reference proteome</keyword>
<organism evidence="2 3">
    <name type="scientific">Trichogramma brassicae</name>
    <dbReference type="NCBI Taxonomy" id="86971"/>
    <lineage>
        <taxon>Eukaryota</taxon>
        <taxon>Metazoa</taxon>
        <taxon>Ecdysozoa</taxon>
        <taxon>Arthropoda</taxon>
        <taxon>Hexapoda</taxon>
        <taxon>Insecta</taxon>
        <taxon>Pterygota</taxon>
        <taxon>Neoptera</taxon>
        <taxon>Endopterygota</taxon>
        <taxon>Hymenoptera</taxon>
        <taxon>Apocrita</taxon>
        <taxon>Proctotrupomorpha</taxon>
        <taxon>Chalcidoidea</taxon>
        <taxon>Trichogrammatidae</taxon>
        <taxon>Trichogramma</taxon>
    </lineage>
</organism>
<evidence type="ECO:0000313" key="2">
    <source>
        <dbReference type="EMBL" id="CAB0044382.1"/>
    </source>
</evidence>
<dbReference type="AlphaFoldDB" id="A0A6H5J4N1"/>
<keyword evidence="1" id="KW-1133">Transmembrane helix</keyword>
<keyword evidence="1" id="KW-0472">Membrane</keyword>
<name>A0A6H5J4N1_9HYME</name>
<evidence type="ECO:0000313" key="3">
    <source>
        <dbReference type="Proteomes" id="UP000479190"/>
    </source>
</evidence>
<reference evidence="2 3" key="1">
    <citation type="submission" date="2020-02" db="EMBL/GenBank/DDBJ databases">
        <authorList>
            <person name="Ferguson B K."/>
        </authorList>
    </citation>
    <scope>NUCLEOTIDE SEQUENCE [LARGE SCALE GENOMIC DNA]</scope>
</reference>
<feature type="transmembrane region" description="Helical" evidence="1">
    <location>
        <begin position="42"/>
        <end position="64"/>
    </location>
</feature>
<sequence>MSSVGRRPRPRAQTTPFLYAIMRRFFFSLLERAVRYRRQARLFNIIVVSCCCCCCCCCCCYFAASSSPG</sequence>
<accession>A0A6H5J4N1</accession>
<dbReference type="EMBL" id="CADCXV010001439">
    <property type="protein sequence ID" value="CAB0044382.1"/>
    <property type="molecule type" value="Genomic_DNA"/>
</dbReference>
<evidence type="ECO:0000256" key="1">
    <source>
        <dbReference type="SAM" id="Phobius"/>
    </source>
</evidence>
<gene>
    <name evidence="2" type="ORF">TBRA_LOCUS15970</name>
</gene>
<keyword evidence="1" id="KW-0812">Transmembrane</keyword>
<protein>
    <submittedName>
        <fullName evidence="2">Uncharacterized protein</fullName>
    </submittedName>
</protein>
<proteinExistence type="predicted"/>